<dbReference type="STRING" id="84022.CACET_c27180"/>
<dbReference type="AlphaFoldDB" id="A0A0D8I962"/>
<dbReference type="EMBL" id="CP009687">
    <property type="protein sequence ID" value="AKL96163.1"/>
    <property type="molecule type" value="Genomic_DNA"/>
</dbReference>
<organism evidence="1 2">
    <name type="scientific">Clostridium aceticum</name>
    <dbReference type="NCBI Taxonomy" id="84022"/>
    <lineage>
        <taxon>Bacteria</taxon>
        <taxon>Bacillati</taxon>
        <taxon>Bacillota</taxon>
        <taxon>Clostridia</taxon>
        <taxon>Eubacteriales</taxon>
        <taxon>Clostridiaceae</taxon>
        <taxon>Clostridium</taxon>
    </lineage>
</organism>
<protein>
    <submittedName>
        <fullName evidence="1">Uncharacterized protein</fullName>
    </submittedName>
</protein>
<keyword evidence="2" id="KW-1185">Reference proteome</keyword>
<dbReference type="RefSeq" id="WP_044825197.1">
    <property type="nucleotide sequence ID" value="NZ_CP009687.1"/>
</dbReference>
<accession>A0A0D8I962</accession>
<gene>
    <name evidence="1" type="ORF">CACET_c27180</name>
</gene>
<sequence>MNSKKKLSEIKSFARGKVYEFIDVAGAEILNQLVLSNFTLHLDNYSYGDYGGNLISIKLKSTVEIEFEKLERDIQNLCYEKKLGLYPTVDEEAMELQFFNKALNSHIKTYQLMKKDERDRISAIINTIKEKDRFFISDCIHELKQLVTLSSCIHVSLANNLIDDEDGSVLDDIRIEGIIQKVKGDLITLDNAYFARVIYQINIDEDWQIKSIGNWGSDNLRDIRVEIIF</sequence>
<reference evidence="1 2" key="1">
    <citation type="submission" date="2014-10" db="EMBL/GenBank/DDBJ databases">
        <title>Genome sequence of Clostridium aceticum DSM 1496.</title>
        <authorList>
            <person name="Poehlein A."/>
            <person name="Schiel-Bengelsdorf B."/>
            <person name="Gottschalk G."/>
            <person name="Duerre P."/>
            <person name="Daniel R."/>
        </authorList>
    </citation>
    <scope>NUCLEOTIDE SEQUENCE [LARGE SCALE GENOMIC DNA]</scope>
    <source>
        <strain evidence="1 2">DSM 1496</strain>
    </source>
</reference>
<dbReference type="KEGG" id="cace:CACET_c27180"/>
<dbReference type="Proteomes" id="UP000035704">
    <property type="component" value="Chromosome"/>
</dbReference>
<evidence type="ECO:0000313" key="2">
    <source>
        <dbReference type="Proteomes" id="UP000035704"/>
    </source>
</evidence>
<dbReference type="PATRIC" id="fig|84022.5.peg.654"/>
<evidence type="ECO:0000313" key="1">
    <source>
        <dbReference type="EMBL" id="AKL96163.1"/>
    </source>
</evidence>
<name>A0A0D8I962_9CLOT</name>
<proteinExistence type="predicted"/>
<dbReference type="OrthoDB" id="10000734at2"/>